<dbReference type="CDD" id="cd16386">
    <property type="entry name" value="TcpC_N"/>
    <property type="match status" value="1"/>
</dbReference>
<keyword evidence="4" id="KW-1185">Reference proteome</keyword>
<reference evidence="3 4" key="1">
    <citation type="submission" date="2020-08" db="EMBL/GenBank/DDBJ databases">
        <title>Genomic Encyclopedia of Type Strains, Phase IV (KMG-IV): sequencing the most valuable type-strain genomes for metagenomic binning, comparative biology and taxonomic classification.</title>
        <authorList>
            <person name="Goeker M."/>
        </authorList>
    </citation>
    <scope>NUCLEOTIDE SEQUENCE [LARGE SCALE GENOMIC DNA]</scope>
    <source>
        <strain evidence="3 4">DSM 45615</strain>
    </source>
</reference>
<feature type="transmembrane region" description="Helical" evidence="2">
    <location>
        <begin position="51"/>
        <end position="72"/>
    </location>
</feature>
<feature type="region of interest" description="Disordered" evidence="1">
    <location>
        <begin position="1"/>
        <end position="45"/>
    </location>
</feature>
<dbReference type="EMBL" id="JACHGN010000007">
    <property type="protein sequence ID" value="MBB5134007.1"/>
    <property type="molecule type" value="Genomic_DNA"/>
</dbReference>
<dbReference type="AlphaFoldDB" id="A0A840P9X7"/>
<dbReference type="RefSeq" id="WP_185050928.1">
    <property type="nucleotide sequence ID" value="NZ_BAABIX010000061.1"/>
</dbReference>
<dbReference type="Gene3D" id="3.10.450.540">
    <property type="match status" value="1"/>
</dbReference>
<evidence type="ECO:0000256" key="2">
    <source>
        <dbReference type="SAM" id="Phobius"/>
    </source>
</evidence>
<accession>A0A840P9X7</accession>
<evidence type="ECO:0000256" key="1">
    <source>
        <dbReference type="SAM" id="MobiDB-lite"/>
    </source>
</evidence>
<keyword evidence="2" id="KW-1133">Transmembrane helix</keyword>
<evidence type="ECO:0008006" key="5">
    <source>
        <dbReference type="Google" id="ProtNLM"/>
    </source>
</evidence>
<dbReference type="InterPro" id="IPR035628">
    <property type="entry name" value="TcpC_C"/>
</dbReference>
<evidence type="ECO:0000313" key="4">
    <source>
        <dbReference type="Proteomes" id="UP000578449"/>
    </source>
</evidence>
<evidence type="ECO:0000313" key="3">
    <source>
        <dbReference type="EMBL" id="MBB5134007.1"/>
    </source>
</evidence>
<dbReference type="InterPro" id="IPR024735">
    <property type="entry name" value="TcpC"/>
</dbReference>
<dbReference type="Proteomes" id="UP000578449">
    <property type="component" value="Unassembled WGS sequence"/>
</dbReference>
<name>A0A840P9X7_9ACTN</name>
<keyword evidence="2" id="KW-0472">Membrane</keyword>
<dbReference type="Pfam" id="PF12642">
    <property type="entry name" value="TpcC"/>
    <property type="match status" value="1"/>
</dbReference>
<gene>
    <name evidence="3" type="ORF">HNP84_003733</name>
</gene>
<keyword evidence="2" id="KW-0812">Transmembrane</keyword>
<protein>
    <recommendedName>
        <fullName evidence="5">Conjugal transfer protein</fullName>
    </recommendedName>
</protein>
<sequence>MARRSIVQQDPGIPGDPELSAYPDAAEAERGPRRGRGAPRRGGWSGGGGRWLVWTGRAVLWALIIVIVVNGVRAPFERFTQQSTATGQGATPTDYGFPVDRASSFANQFAAVYLNFDAGTPGRPEERAGRLAPYLPDGADPQFGWDGIGRMSAGAIQPYGVEVIDAHNAVVTLVFQSENRRMLLSVPVYYADGDFVVSGRPGVLPAPAAAGLPQAAQPDRDDTTANELKPQLEGFFKAYAAGDTVQLQRYVDTDRPLTGFAGAFDFVELKDVVVPPGGTTREISVEVVWGVPSAATPVPQATPNPGEMAGKLTQAYRLTVEKQGDKWYVKDIRGANRSVG</sequence>
<proteinExistence type="predicted"/>
<comment type="caution">
    <text evidence="3">The sequence shown here is derived from an EMBL/GenBank/DDBJ whole genome shotgun (WGS) entry which is preliminary data.</text>
</comment>
<organism evidence="3 4">
    <name type="scientific">Thermocatellispora tengchongensis</name>
    <dbReference type="NCBI Taxonomy" id="1073253"/>
    <lineage>
        <taxon>Bacteria</taxon>
        <taxon>Bacillati</taxon>
        <taxon>Actinomycetota</taxon>
        <taxon>Actinomycetes</taxon>
        <taxon>Streptosporangiales</taxon>
        <taxon>Streptosporangiaceae</taxon>
        <taxon>Thermocatellispora</taxon>
    </lineage>
</organism>
<dbReference type="CDD" id="cd16428">
    <property type="entry name" value="TcpC_C"/>
    <property type="match status" value="1"/>
</dbReference>